<dbReference type="GO" id="GO:0016020">
    <property type="term" value="C:membrane"/>
    <property type="evidence" value="ECO:0007669"/>
    <property type="project" value="TreeGrafter"/>
</dbReference>
<dbReference type="EMBL" id="KU215667">
    <property type="protein sequence ID" value="AND74814.1"/>
    <property type="molecule type" value="Genomic_DNA"/>
</dbReference>
<dbReference type="GO" id="GO:0009313">
    <property type="term" value="P:oligosaccharide catabolic process"/>
    <property type="evidence" value="ECO:0007669"/>
    <property type="project" value="TreeGrafter"/>
</dbReference>
<organism evidence="18">
    <name type="scientific">Vibrio cholerae serotype O1 biovar El Tor</name>
    <dbReference type="NCBI Taxonomy" id="686"/>
    <lineage>
        <taxon>Bacteria</taxon>
        <taxon>Pseudomonadati</taxon>
        <taxon>Pseudomonadota</taxon>
        <taxon>Gammaproteobacteria</taxon>
        <taxon>Vibrionales</taxon>
        <taxon>Vibrionaceae</taxon>
        <taxon>Vibrio</taxon>
    </lineage>
</organism>
<gene>
    <name evidence="18" type="primary">nanH</name>
</gene>
<dbReference type="SUPFAM" id="SSF49899">
    <property type="entry name" value="Concanavalin A-like lectins/glucanases"/>
    <property type="match status" value="2"/>
</dbReference>
<comment type="function">
    <text evidence="13">Cleaves the terminal sialic acid (N-acetyl neuraminic acid) from carbohydrate chains in glycoproteins providing free sialic acid which can be used as carbon and energy sources. Sialidases have been suggested to be pathogenic factors in microbial infections. Facilitates cholera toxin binding to host intestinal epithelial cells by converting cell surface polysialogangliosides to GM1 monogangliosides.</text>
</comment>
<evidence type="ECO:0000256" key="12">
    <source>
        <dbReference type="ARBA" id="ARBA00023295"/>
    </source>
</evidence>
<evidence type="ECO:0000259" key="16">
    <source>
        <dbReference type="Pfam" id="PF09264"/>
    </source>
</evidence>
<dbReference type="PANTHER" id="PTHR10628:SF30">
    <property type="entry name" value="EXO-ALPHA-SIALIDASE"/>
    <property type="match status" value="1"/>
</dbReference>
<evidence type="ECO:0000256" key="13">
    <source>
        <dbReference type="ARBA" id="ARBA00054732"/>
    </source>
</evidence>
<evidence type="ECO:0000256" key="15">
    <source>
        <dbReference type="ARBA" id="ARBA00081124"/>
    </source>
</evidence>
<feature type="domain" description="Sialidase" evidence="17">
    <location>
        <begin position="580"/>
        <end position="772"/>
    </location>
</feature>
<keyword evidence="8" id="KW-0732">Signal</keyword>
<evidence type="ECO:0000256" key="1">
    <source>
        <dbReference type="ARBA" id="ARBA00000427"/>
    </source>
</evidence>
<proteinExistence type="inferred from homology"/>
<protein>
    <recommendedName>
        <fullName evidence="14">Sialidase</fullName>
        <ecNumber evidence="6">3.2.1.18</ecNumber>
    </recommendedName>
    <alternativeName>
        <fullName evidence="15">Neuraminidase</fullName>
    </alternativeName>
</protein>
<dbReference type="CDD" id="cd15482">
    <property type="entry name" value="Sialidase_non-viral"/>
    <property type="match status" value="1"/>
</dbReference>
<dbReference type="GO" id="GO:0004308">
    <property type="term" value="F:exo-alpha-sialidase activity"/>
    <property type="evidence" value="ECO:0007669"/>
    <property type="project" value="UniProtKB-EC"/>
</dbReference>
<sequence>MSIKMTSQRRRASIHKETDSNIKGVDMRFKNVKKTALMLAMFGMATSSNAALFDYNATGDTEFDSPAKQGWMQDNTNNGSGVLTNADGMPAWLVQGIGGRAQWTYSLSTNQHAQASSFGWRMTTEMKVLSGGMITNYYANGTQRVLPIISLDSSGNLVVEFEGQTGRTVLATGTAATEYHKFELVFLPGSNPSASFYFDGKLIRDNIQPTASKQNMIVWGNGSSNTDGVAAYRDIKFEIQGDVIFRGPDRIPSIVASSVTPGVVTAFAEKRVGGGDPGALSNTNDIITRTSRDGGITWDTELNLTEQINVSDEFDFSDPRPIYDPSSNTVLVSYARWPTDAAQNGDRIKPWMPNGIFYSVYDVASGNWQAPIDVTDQVKERSFQIAGWGGSELYRRNTSLNSQQDWQSNAKIRIVDGAANQIQVADGSRKYVVTLSIDESGGLVANLNGVSAPIILQSEHAKVHSFHDYELQYSALNHTTTLFVDGQQITTWAGEVSQENNIQFGNADAQIDGRLHVQKIVLTQQGHNLVEFDAFYLAQQTPEVEKDLEKLGWTKIKTGNTMSLYGNASVNPGPGHGITLTRQQNISGSQNGRLIYPAIVLDRFFLNVMSIYSDDGGSNWQTGSTLPIPFRWKSSSILETLEPSEADMVELQNGDLLLTARLDFNQIVNGVNYSPRQQFLSKDGGITWSLLEANNANVFSNISTGTVDASITRFEQSDGSHFLLFTNPQGNPAGTNGRQNLGLWFSFDEGVTWKGPIQLVNGASAYSDIYQLDSENAIVIVETDNSNMRILRMPITLLKQKLTLSQN</sequence>
<dbReference type="EC" id="3.2.1.18" evidence="6"/>
<evidence type="ECO:0000256" key="2">
    <source>
        <dbReference type="ARBA" id="ARBA00001913"/>
    </source>
</evidence>
<dbReference type="InterPro" id="IPR011040">
    <property type="entry name" value="Sialidase"/>
</dbReference>
<comment type="catalytic activity">
    <reaction evidence="1">
        <text>Hydrolysis of alpha-(2-&gt;3)-, alpha-(2-&gt;6)-, alpha-(2-&gt;8)- glycosidic linkages of terminal sialic acid residues in oligosaccharides, glycoproteins, glycolipids, colominic acid and synthetic substrates.</text>
        <dbReference type="EC" id="3.2.1.18"/>
    </reaction>
</comment>
<evidence type="ECO:0000256" key="8">
    <source>
        <dbReference type="ARBA" id="ARBA00022729"/>
    </source>
</evidence>
<keyword evidence="9" id="KW-0677">Repeat</keyword>
<dbReference type="FunFam" id="2.60.120.200:FF:000298">
    <property type="entry name" value="Sialidase"/>
    <property type="match status" value="1"/>
</dbReference>
<keyword evidence="11" id="KW-0106">Calcium</keyword>
<dbReference type="Gene3D" id="2.120.10.10">
    <property type="match status" value="1"/>
</dbReference>
<dbReference type="GO" id="GO:0005576">
    <property type="term" value="C:extracellular region"/>
    <property type="evidence" value="ECO:0007669"/>
    <property type="project" value="UniProtKB-SubCell"/>
</dbReference>
<keyword evidence="10" id="KW-0378">Hydrolase</keyword>
<dbReference type="GO" id="GO:0006689">
    <property type="term" value="P:ganglioside catabolic process"/>
    <property type="evidence" value="ECO:0007669"/>
    <property type="project" value="TreeGrafter"/>
</dbReference>
<comment type="subcellular location">
    <subcellularLocation>
        <location evidence="3">Secreted</location>
    </subcellularLocation>
</comment>
<reference evidence="18" key="2">
    <citation type="submission" date="2015-11" db="EMBL/GenBank/DDBJ databases">
        <title>Genetic diversity of Vibrio cholerae islolated in Russia and neighbouring countries.</title>
        <authorList>
            <person name="Monakhova E.V."/>
            <person name="Pisanov R.V."/>
            <person name="Arkhangel'Skaya I.V."/>
            <person name="Titova S.V."/>
        </authorList>
    </citation>
    <scope>NUCLEOTIDE SEQUENCE</scope>
    <source>
        <strain evidence="18">R-5879</strain>
    </source>
</reference>
<dbReference type="InterPro" id="IPR026856">
    <property type="entry name" value="Sialidase_fam"/>
</dbReference>
<evidence type="ECO:0000256" key="5">
    <source>
        <dbReference type="ARBA" id="ARBA00011245"/>
    </source>
</evidence>
<evidence type="ECO:0000313" key="18">
    <source>
        <dbReference type="EMBL" id="AND74814.1"/>
    </source>
</evidence>
<dbReference type="GO" id="GO:0033691">
    <property type="term" value="F:sialic acid binding"/>
    <property type="evidence" value="ECO:0007669"/>
    <property type="project" value="InterPro"/>
</dbReference>
<keyword evidence="7" id="KW-0964">Secreted</keyword>
<evidence type="ECO:0000256" key="11">
    <source>
        <dbReference type="ARBA" id="ARBA00022837"/>
    </source>
</evidence>
<evidence type="ECO:0000256" key="7">
    <source>
        <dbReference type="ARBA" id="ARBA00022525"/>
    </source>
</evidence>
<comment type="subunit">
    <text evidence="5">Monomer.</text>
</comment>
<dbReference type="Pfam" id="PF13088">
    <property type="entry name" value="BNR_2"/>
    <property type="match status" value="1"/>
</dbReference>
<dbReference type="SUPFAM" id="SSF50939">
    <property type="entry name" value="Sialidases"/>
    <property type="match status" value="1"/>
</dbReference>
<evidence type="ECO:0000256" key="9">
    <source>
        <dbReference type="ARBA" id="ARBA00022737"/>
    </source>
</evidence>
<dbReference type="InterPro" id="IPR036278">
    <property type="entry name" value="Sialidase_sf"/>
</dbReference>
<evidence type="ECO:0000256" key="10">
    <source>
        <dbReference type="ARBA" id="ARBA00022801"/>
    </source>
</evidence>
<keyword evidence="12" id="KW-0326">Glycosidase</keyword>
<evidence type="ECO:0000259" key="17">
    <source>
        <dbReference type="Pfam" id="PF13088"/>
    </source>
</evidence>
<accession>A0A172PZK6</accession>
<feature type="domain" description="Vibrio cholerae neuraminidase lectin-like" evidence="16">
    <location>
        <begin position="373"/>
        <end position="569"/>
    </location>
</feature>
<comment type="cofactor">
    <cofactor evidence="2">
        <name>Ca(2+)</name>
        <dbReference type="ChEBI" id="CHEBI:29108"/>
    </cofactor>
</comment>
<feature type="domain" description="Vibrio cholerae neuraminidase lectin-like" evidence="16">
    <location>
        <begin position="91"/>
        <end position="243"/>
    </location>
</feature>
<dbReference type="AlphaFoldDB" id="A0A172PZK6"/>
<evidence type="ECO:0000256" key="4">
    <source>
        <dbReference type="ARBA" id="ARBA00009348"/>
    </source>
</evidence>
<reference evidence="18" key="1">
    <citation type="journal article" date="2001" name="Zh. Mikrobiol. Epidemiol. Immunobiol.">
        <title>[Analysis of toxin genetic determinants of Vibrio cholerae virulence cassette and neuraminidase with DNA probes].</title>
        <authorList>
            <person name="Monakhova E.V."/>
            <person name="Mikhas' N.K."/>
            <person name="Smolikova L.M."/>
            <person name="Mishan'kin B.N."/>
        </authorList>
    </citation>
    <scope>NUCLEOTIDE SEQUENCE</scope>
    <source>
        <strain evidence="18">R-5879</strain>
    </source>
</reference>
<dbReference type="InterPro" id="IPR013320">
    <property type="entry name" value="ConA-like_dom_sf"/>
</dbReference>
<name>A0A172PZK6_VIBCE</name>
<dbReference type="GO" id="GO:0005737">
    <property type="term" value="C:cytoplasm"/>
    <property type="evidence" value="ECO:0007669"/>
    <property type="project" value="TreeGrafter"/>
</dbReference>
<dbReference type="PANTHER" id="PTHR10628">
    <property type="entry name" value="SIALIDASE"/>
    <property type="match status" value="1"/>
</dbReference>
<dbReference type="InterPro" id="IPR015344">
    <property type="entry name" value="VCNA_lectin-like_dom"/>
</dbReference>
<dbReference type="Pfam" id="PF09264">
    <property type="entry name" value="Sial-lect-inser"/>
    <property type="match status" value="2"/>
</dbReference>
<evidence type="ECO:0000256" key="6">
    <source>
        <dbReference type="ARBA" id="ARBA00012733"/>
    </source>
</evidence>
<evidence type="ECO:0000256" key="3">
    <source>
        <dbReference type="ARBA" id="ARBA00004613"/>
    </source>
</evidence>
<dbReference type="Gene3D" id="2.60.120.200">
    <property type="match status" value="2"/>
</dbReference>
<comment type="similarity">
    <text evidence="4">Belongs to the glycosyl hydrolase 33 family.</text>
</comment>
<evidence type="ECO:0000256" key="14">
    <source>
        <dbReference type="ARBA" id="ARBA00067838"/>
    </source>
</evidence>